<evidence type="ECO:0000256" key="2">
    <source>
        <dbReference type="ARBA" id="ARBA00022475"/>
    </source>
</evidence>
<comment type="function">
    <text evidence="8">Probably functions as a manganese efflux pump.</text>
</comment>
<dbReference type="PANTHER" id="PTHR35529">
    <property type="entry name" value="MANGANESE EFFLUX PUMP MNTP-RELATED"/>
    <property type="match status" value="1"/>
</dbReference>
<evidence type="ECO:0000256" key="4">
    <source>
        <dbReference type="ARBA" id="ARBA00022989"/>
    </source>
</evidence>
<dbReference type="AlphaFoldDB" id="A0A3R5QWY1"/>
<feature type="transmembrane region" description="Helical" evidence="8">
    <location>
        <begin position="36"/>
        <end position="57"/>
    </location>
</feature>
<protein>
    <recommendedName>
        <fullName evidence="8">Putative manganese efflux pump MntP</fullName>
    </recommendedName>
</protein>
<feature type="transmembrane region" description="Helical" evidence="8">
    <location>
        <begin position="63"/>
        <end position="82"/>
    </location>
</feature>
<comment type="subcellular location">
    <subcellularLocation>
        <location evidence="8">Cell membrane</location>
        <topology evidence="8">Multi-pass membrane protein</topology>
    </subcellularLocation>
</comment>
<dbReference type="PANTHER" id="PTHR35529:SF1">
    <property type="entry name" value="MANGANESE EFFLUX PUMP MNTP-RELATED"/>
    <property type="match status" value="1"/>
</dbReference>
<evidence type="ECO:0000256" key="3">
    <source>
        <dbReference type="ARBA" id="ARBA00022692"/>
    </source>
</evidence>
<sequence length="183" mass="20452">MDINCLIIVSIALAMDASAIALSIGINSSVKRYNKVVFAISFGFFQFLLSFLGIYFGVLFEHYITSIPNIIGGMIIAFTGVFMIKDGMEQKDQCLLLNPKMYLVLGISVSIDALVVGFTVFHHMEKFYMIVVSSVTIGIVTLFLSICAFFLSRYMRRIELISKYADYIGGIILLLFGLKMIFS</sequence>
<organism evidence="9 10">
    <name type="scientific">Clostridium manihotivorum</name>
    <dbReference type="NCBI Taxonomy" id="2320868"/>
    <lineage>
        <taxon>Bacteria</taxon>
        <taxon>Bacillati</taxon>
        <taxon>Bacillota</taxon>
        <taxon>Clostridia</taxon>
        <taxon>Eubacteriales</taxon>
        <taxon>Clostridiaceae</taxon>
        <taxon>Clostridium</taxon>
    </lineage>
</organism>
<feature type="transmembrane region" description="Helical" evidence="8">
    <location>
        <begin position="127"/>
        <end position="152"/>
    </location>
</feature>
<evidence type="ECO:0000256" key="7">
    <source>
        <dbReference type="ARBA" id="ARBA00023211"/>
    </source>
</evidence>
<feature type="transmembrane region" description="Helical" evidence="8">
    <location>
        <begin position="102"/>
        <end position="121"/>
    </location>
</feature>
<dbReference type="InterPro" id="IPR022929">
    <property type="entry name" value="Put_MntP"/>
</dbReference>
<gene>
    <name evidence="8" type="primary">mntP</name>
    <name evidence="9" type="ORF">C1I91_22575</name>
</gene>
<dbReference type="Proteomes" id="UP000286268">
    <property type="component" value="Chromosome"/>
</dbReference>
<evidence type="ECO:0000256" key="8">
    <source>
        <dbReference type="HAMAP-Rule" id="MF_01521"/>
    </source>
</evidence>
<dbReference type="GO" id="GO:0005886">
    <property type="term" value="C:plasma membrane"/>
    <property type="evidence" value="ECO:0007669"/>
    <property type="project" value="UniProtKB-SubCell"/>
</dbReference>
<proteinExistence type="inferred from homology"/>
<keyword evidence="4 8" id="KW-1133">Transmembrane helix</keyword>
<reference evidence="9 10" key="1">
    <citation type="submission" date="2018-01" db="EMBL/GenBank/DDBJ databases">
        <title>Genome Sequencing and Assembly of Anaerobacter polyendosporus strain CT4.</title>
        <authorList>
            <person name="Tachaapaikoon C."/>
            <person name="Sutheeworapong S."/>
            <person name="Jenjaroenpun P."/>
            <person name="Wongsurawat T."/>
            <person name="Nookeaw I."/>
            <person name="Cheawchanlertfa P."/>
            <person name="Kosugi A."/>
            <person name="Cheevadhanarak S."/>
            <person name="Ratanakhanokchai K."/>
        </authorList>
    </citation>
    <scope>NUCLEOTIDE SEQUENCE [LARGE SCALE GENOMIC DNA]</scope>
    <source>
        <strain evidence="9 10">CT4</strain>
    </source>
</reference>
<keyword evidence="2 8" id="KW-1003">Cell membrane</keyword>
<comment type="similarity">
    <text evidence="8">Belongs to the MntP (TC 9.B.29) family.</text>
</comment>
<keyword evidence="7 8" id="KW-0464">Manganese</keyword>
<evidence type="ECO:0000313" key="10">
    <source>
        <dbReference type="Proteomes" id="UP000286268"/>
    </source>
</evidence>
<keyword evidence="6 8" id="KW-0472">Membrane</keyword>
<name>A0A3R5QWY1_9CLOT</name>
<keyword evidence="1 8" id="KW-0813">Transport</keyword>
<dbReference type="OrthoDB" id="1679700at2"/>
<evidence type="ECO:0000313" key="9">
    <source>
        <dbReference type="EMBL" id="QAA34194.1"/>
    </source>
</evidence>
<dbReference type="EMBL" id="CP025746">
    <property type="protein sequence ID" value="QAA34194.1"/>
    <property type="molecule type" value="Genomic_DNA"/>
</dbReference>
<dbReference type="InterPro" id="IPR003810">
    <property type="entry name" value="Mntp/YtaF"/>
</dbReference>
<feature type="transmembrane region" description="Helical" evidence="8">
    <location>
        <begin position="164"/>
        <end position="182"/>
    </location>
</feature>
<evidence type="ECO:0000256" key="5">
    <source>
        <dbReference type="ARBA" id="ARBA00023065"/>
    </source>
</evidence>
<dbReference type="RefSeq" id="WP_128214915.1">
    <property type="nucleotide sequence ID" value="NZ_CP025746.1"/>
</dbReference>
<dbReference type="KEGG" id="cmah:C1I91_22575"/>
<keyword evidence="5 8" id="KW-0406">Ion transport</keyword>
<evidence type="ECO:0000256" key="1">
    <source>
        <dbReference type="ARBA" id="ARBA00022448"/>
    </source>
</evidence>
<accession>A0A3R5QWY1</accession>
<dbReference type="GO" id="GO:0005384">
    <property type="term" value="F:manganese ion transmembrane transporter activity"/>
    <property type="evidence" value="ECO:0007669"/>
    <property type="project" value="UniProtKB-UniRule"/>
</dbReference>
<keyword evidence="10" id="KW-1185">Reference proteome</keyword>
<feature type="transmembrane region" description="Helical" evidence="8">
    <location>
        <begin position="6"/>
        <end position="24"/>
    </location>
</feature>
<dbReference type="HAMAP" id="MF_01521">
    <property type="entry name" value="MntP_pump"/>
    <property type="match status" value="1"/>
</dbReference>
<evidence type="ECO:0000256" key="6">
    <source>
        <dbReference type="ARBA" id="ARBA00023136"/>
    </source>
</evidence>
<keyword evidence="3 8" id="KW-0812">Transmembrane</keyword>
<dbReference type="Pfam" id="PF02659">
    <property type="entry name" value="Mntp"/>
    <property type="match status" value="1"/>
</dbReference>